<organism evidence="2 3">
    <name type="scientific">Acrasis kona</name>
    <dbReference type="NCBI Taxonomy" id="1008807"/>
    <lineage>
        <taxon>Eukaryota</taxon>
        <taxon>Discoba</taxon>
        <taxon>Heterolobosea</taxon>
        <taxon>Tetramitia</taxon>
        <taxon>Eutetramitia</taxon>
        <taxon>Acrasidae</taxon>
        <taxon>Acrasis</taxon>
    </lineage>
</organism>
<accession>A0AAW2ZEW4</accession>
<evidence type="ECO:0000313" key="2">
    <source>
        <dbReference type="EMBL" id="KAL0488462.1"/>
    </source>
</evidence>
<keyword evidence="1" id="KW-0812">Transmembrane</keyword>
<sequence length="266" mass="28307">MANTTNNDISKRVQGSTGTIPYTVTSDSKLSLAVDNSNKALCFNPSVSLSGFQTFIAFNYPTLPNAAATGITLVQKSGSFVIKSTLSFPSSGQQNMQLVSDTVSNSLVTLQSNTDYLLVVSVDPDTSFVSNSLIDSRRNVMAESINYLVDGDLISAITDDEFFICVTTNAASRSVHASNSTMVLNYFGSKKGTSLVANSNATTTTAPPRKLSGGQIAGIVIGLIAFCVIVIVSILIFVIIIAAVSQKRKQKVPVQQRNIEMSNFHA</sequence>
<keyword evidence="1" id="KW-0472">Membrane</keyword>
<gene>
    <name evidence="2" type="ORF">AKO1_015619</name>
</gene>
<name>A0AAW2ZEW4_9EUKA</name>
<dbReference type="EMBL" id="JAOPGA020001439">
    <property type="protein sequence ID" value="KAL0488462.1"/>
    <property type="molecule type" value="Genomic_DNA"/>
</dbReference>
<protein>
    <submittedName>
        <fullName evidence="2">Guanine nucleotide-binding protein subunit beta</fullName>
    </submittedName>
</protein>
<keyword evidence="1" id="KW-1133">Transmembrane helix</keyword>
<reference evidence="2 3" key="1">
    <citation type="submission" date="2024-03" db="EMBL/GenBank/DDBJ databases">
        <title>The Acrasis kona genome and developmental transcriptomes reveal deep origins of eukaryotic multicellular pathways.</title>
        <authorList>
            <person name="Sheikh S."/>
            <person name="Fu C.-J."/>
            <person name="Brown M.W."/>
            <person name="Baldauf S.L."/>
        </authorList>
    </citation>
    <scope>NUCLEOTIDE SEQUENCE [LARGE SCALE GENOMIC DNA]</scope>
    <source>
        <strain evidence="2 3">ATCC MYA-3509</strain>
    </source>
</reference>
<dbReference type="Proteomes" id="UP001431209">
    <property type="component" value="Unassembled WGS sequence"/>
</dbReference>
<evidence type="ECO:0000313" key="3">
    <source>
        <dbReference type="Proteomes" id="UP001431209"/>
    </source>
</evidence>
<proteinExistence type="predicted"/>
<evidence type="ECO:0000256" key="1">
    <source>
        <dbReference type="SAM" id="Phobius"/>
    </source>
</evidence>
<dbReference type="AlphaFoldDB" id="A0AAW2ZEW4"/>
<keyword evidence="3" id="KW-1185">Reference proteome</keyword>
<feature type="transmembrane region" description="Helical" evidence="1">
    <location>
        <begin position="216"/>
        <end position="244"/>
    </location>
</feature>
<comment type="caution">
    <text evidence="2">The sequence shown here is derived from an EMBL/GenBank/DDBJ whole genome shotgun (WGS) entry which is preliminary data.</text>
</comment>